<proteinExistence type="predicted"/>
<keyword evidence="2" id="KW-1185">Reference proteome</keyword>
<accession>A0A564Z0H2</accession>
<gene>
    <name evidence="1" type="ORF">WMSIL1_LOCUS10840</name>
</gene>
<dbReference type="EMBL" id="CABIJS010000488">
    <property type="protein sequence ID" value="VUZ52408.1"/>
    <property type="molecule type" value="Genomic_DNA"/>
</dbReference>
<evidence type="ECO:0000313" key="2">
    <source>
        <dbReference type="Proteomes" id="UP000321570"/>
    </source>
</evidence>
<name>A0A564Z0H2_HYMDI</name>
<sequence>MFSDQASPIRFFVAIGQGCRQWALSSEISVYRSSTQKEMSSPGGHVGVFPLYVFI</sequence>
<dbReference type="AlphaFoldDB" id="A0A564Z0H2"/>
<protein>
    <submittedName>
        <fullName evidence="1">Uncharacterized protein</fullName>
    </submittedName>
</protein>
<organism evidence="1 2">
    <name type="scientific">Hymenolepis diminuta</name>
    <name type="common">Rat tapeworm</name>
    <dbReference type="NCBI Taxonomy" id="6216"/>
    <lineage>
        <taxon>Eukaryota</taxon>
        <taxon>Metazoa</taxon>
        <taxon>Spiralia</taxon>
        <taxon>Lophotrochozoa</taxon>
        <taxon>Platyhelminthes</taxon>
        <taxon>Cestoda</taxon>
        <taxon>Eucestoda</taxon>
        <taxon>Cyclophyllidea</taxon>
        <taxon>Hymenolepididae</taxon>
        <taxon>Hymenolepis</taxon>
    </lineage>
</organism>
<dbReference type="Proteomes" id="UP000321570">
    <property type="component" value="Unassembled WGS sequence"/>
</dbReference>
<evidence type="ECO:0000313" key="1">
    <source>
        <dbReference type="EMBL" id="VUZ52408.1"/>
    </source>
</evidence>
<reference evidence="1 2" key="1">
    <citation type="submission" date="2019-07" db="EMBL/GenBank/DDBJ databases">
        <authorList>
            <person name="Jastrzebski P J."/>
            <person name="Paukszto L."/>
            <person name="Jastrzebski P J."/>
        </authorList>
    </citation>
    <scope>NUCLEOTIDE SEQUENCE [LARGE SCALE GENOMIC DNA]</scope>
    <source>
        <strain evidence="1 2">WMS-il1</strain>
    </source>
</reference>